<dbReference type="Proteomes" id="UP000694906">
    <property type="component" value="Unplaced"/>
</dbReference>
<feature type="compositionally biased region" description="Pro residues" evidence="1">
    <location>
        <begin position="95"/>
        <end position="104"/>
    </location>
</feature>
<protein>
    <submittedName>
        <fullName evidence="3">Serine/arginine-rich splicing factor SR45-like</fullName>
    </submittedName>
</protein>
<feature type="compositionally biased region" description="Pro residues" evidence="1">
    <location>
        <begin position="213"/>
        <end position="224"/>
    </location>
</feature>
<organism evidence="2 3">
    <name type="scientific">Heterocephalus glaber</name>
    <name type="common">Naked mole rat</name>
    <dbReference type="NCBI Taxonomy" id="10181"/>
    <lineage>
        <taxon>Eukaryota</taxon>
        <taxon>Metazoa</taxon>
        <taxon>Chordata</taxon>
        <taxon>Craniata</taxon>
        <taxon>Vertebrata</taxon>
        <taxon>Euteleostomi</taxon>
        <taxon>Mammalia</taxon>
        <taxon>Eutheria</taxon>
        <taxon>Euarchontoglires</taxon>
        <taxon>Glires</taxon>
        <taxon>Rodentia</taxon>
        <taxon>Hystricomorpha</taxon>
        <taxon>Bathyergidae</taxon>
        <taxon>Heterocephalus</taxon>
    </lineage>
</organism>
<accession>A0AAX6TBR0</accession>
<proteinExistence type="predicted"/>
<dbReference type="AlphaFoldDB" id="A0AAX6TBR0"/>
<sequence>MVRNDNGMGESLAPKQPALVPRQNRRAADSAGRASLQAVAAAALVGQTRAPEGSRSGGGRRPWAQCRLSHPSPRPRAVGGEIRAKEKTDNAWPGRRPPCGPRRPVPTRAASYRAKFPKPCLQPRRRKLGRRLPPSRAVPASLRGGGSVRAEPGAQGGGAREPDGRPAVLRALPTPSLPRPPLRLPDWRETYNRNRSPSLPVAGPDALQTHPASVPPPPPGWHNL</sequence>
<reference evidence="3" key="1">
    <citation type="submission" date="2025-08" db="UniProtKB">
        <authorList>
            <consortium name="RefSeq"/>
        </authorList>
    </citation>
    <scope>IDENTIFICATION</scope>
</reference>
<dbReference type="GeneID" id="110343872"/>
<dbReference type="RefSeq" id="XP_021117929.1">
    <property type="nucleotide sequence ID" value="XM_021262270.1"/>
</dbReference>
<feature type="region of interest" description="Disordered" evidence="1">
    <location>
        <begin position="1"/>
        <end position="224"/>
    </location>
</feature>
<evidence type="ECO:0000313" key="3">
    <source>
        <dbReference type="RefSeq" id="XP_021117929.1"/>
    </source>
</evidence>
<gene>
    <name evidence="3" type="primary">LOC110343872</name>
</gene>
<evidence type="ECO:0000256" key="1">
    <source>
        <dbReference type="SAM" id="MobiDB-lite"/>
    </source>
</evidence>
<keyword evidence="2" id="KW-1185">Reference proteome</keyword>
<evidence type="ECO:0000313" key="2">
    <source>
        <dbReference type="Proteomes" id="UP000694906"/>
    </source>
</evidence>
<name>A0AAX6TBR0_HETGA</name>
<feature type="compositionally biased region" description="Low complexity" evidence="1">
    <location>
        <begin position="30"/>
        <end position="54"/>
    </location>
</feature>